<dbReference type="Proteomes" id="UP000235658">
    <property type="component" value="Unassembled WGS sequence"/>
</dbReference>
<dbReference type="Gene3D" id="1.10.40.30">
    <property type="entry name" value="Fumarase/aspartase (C-terminal domain)"/>
    <property type="match status" value="1"/>
</dbReference>
<dbReference type="PANTHER" id="PTHR42696:SF2">
    <property type="entry name" value="ASPARTATE AMMONIA-LYASE"/>
    <property type="match status" value="1"/>
</dbReference>
<evidence type="ECO:0000259" key="4">
    <source>
        <dbReference type="Pfam" id="PF00206"/>
    </source>
</evidence>
<dbReference type="FunFam" id="1.10.40.30:FF:000002">
    <property type="entry name" value="Fumarate hydratase class II"/>
    <property type="match status" value="1"/>
</dbReference>
<dbReference type="GO" id="GO:0006099">
    <property type="term" value="P:tricarboxylic acid cycle"/>
    <property type="evidence" value="ECO:0007669"/>
    <property type="project" value="InterPro"/>
</dbReference>
<dbReference type="InterPro" id="IPR024083">
    <property type="entry name" value="Fumarase/histidase_N"/>
</dbReference>
<name>A0A2N6UIC9_9FIRM</name>
<dbReference type="Gene3D" id="1.20.200.10">
    <property type="entry name" value="Fumarase/aspartase (Central domain)"/>
    <property type="match status" value="1"/>
</dbReference>
<dbReference type="Gene3D" id="1.10.275.10">
    <property type="entry name" value="Fumarase/aspartase (N-terminal domain)"/>
    <property type="match status" value="1"/>
</dbReference>
<dbReference type="PRINTS" id="PR00145">
    <property type="entry name" value="ARGSUCLYASE"/>
</dbReference>
<dbReference type="InterPro" id="IPR008948">
    <property type="entry name" value="L-Aspartase-like"/>
</dbReference>
<reference evidence="6 7" key="1">
    <citation type="submission" date="2017-09" db="EMBL/GenBank/DDBJ databases">
        <title>Bacterial strain isolated from the female urinary microbiota.</title>
        <authorList>
            <person name="Thomas-White K."/>
            <person name="Kumar N."/>
            <person name="Forster S."/>
            <person name="Putonti C."/>
            <person name="Lawley T."/>
            <person name="Wolfe A.J."/>
        </authorList>
    </citation>
    <scope>NUCLEOTIDE SEQUENCE [LARGE SCALE GENOMIC DNA]</scope>
    <source>
        <strain evidence="6 7">UMB0204</strain>
    </source>
</reference>
<organism evidence="6 7">
    <name type="scientific">Anaerococcus hydrogenalis</name>
    <dbReference type="NCBI Taxonomy" id="33029"/>
    <lineage>
        <taxon>Bacteria</taxon>
        <taxon>Bacillati</taxon>
        <taxon>Bacillota</taxon>
        <taxon>Tissierellia</taxon>
        <taxon>Tissierellales</taxon>
        <taxon>Peptoniphilaceae</taxon>
        <taxon>Anaerococcus</taxon>
    </lineage>
</organism>
<evidence type="ECO:0000256" key="3">
    <source>
        <dbReference type="ARBA" id="ARBA00023239"/>
    </source>
</evidence>
<protein>
    <recommendedName>
        <fullName evidence="2">aspartate ammonia-lyase</fullName>
        <ecNumber evidence="2">4.3.1.1</ecNumber>
    </recommendedName>
</protein>
<dbReference type="Pfam" id="PF10415">
    <property type="entry name" value="FumaraseC_C"/>
    <property type="match status" value="1"/>
</dbReference>
<evidence type="ECO:0000313" key="6">
    <source>
        <dbReference type="EMBL" id="PMC81343.1"/>
    </source>
</evidence>
<gene>
    <name evidence="6" type="primary">aspA</name>
    <name evidence="6" type="ORF">CJ192_04760</name>
</gene>
<dbReference type="NCBIfam" id="NF008909">
    <property type="entry name" value="PRK12273.1"/>
    <property type="match status" value="1"/>
</dbReference>
<proteinExistence type="predicted"/>
<dbReference type="PRINTS" id="PR00149">
    <property type="entry name" value="FUMRATELYASE"/>
</dbReference>
<keyword evidence="3 6" id="KW-0456">Lyase</keyword>
<dbReference type="SUPFAM" id="SSF48557">
    <property type="entry name" value="L-aspartase-like"/>
    <property type="match status" value="1"/>
</dbReference>
<evidence type="ECO:0000313" key="7">
    <source>
        <dbReference type="Proteomes" id="UP000235658"/>
    </source>
</evidence>
<dbReference type="InterPro" id="IPR018951">
    <property type="entry name" value="Fumarase_C_C"/>
</dbReference>
<dbReference type="PROSITE" id="PS00163">
    <property type="entry name" value="FUMARATE_LYASES"/>
    <property type="match status" value="1"/>
</dbReference>
<dbReference type="GO" id="GO:0008797">
    <property type="term" value="F:aspartate ammonia-lyase activity"/>
    <property type="evidence" value="ECO:0007669"/>
    <property type="project" value="UniProtKB-EC"/>
</dbReference>
<dbReference type="FunFam" id="1.20.200.10:FF:000001">
    <property type="entry name" value="Fumarate hydratase, mitochondrial"/>
    <property type="match status" value="1"/>
</dbReference>
<dbReference type="InterPro" id="IPR022761">
    <property type="entry name" value="Fumarate_lyase_N"/>
</dbReference>
<dbReference type="GO" id="GO:0005829">
    <property type="term" value="C:cytosol"/>
    <property type="evidence" value="ECO:0007669"/>
    <property type="project" value="TreeGrafter"/>
</dbReference>
<dbReference type="GO" id="GO:0006531">
    <property type="term" value="P:aspartate metabolic process"/>
    <property type="evidence" value="ECO:0007669"/>
    <property type="project" value="TreeGrafter"/>
</dbReference>
<dbReference type="Pfam" id="PF00206">
    <property type="entry name" value="Lyase_1"/>
    <property type="match status" value="1"/>
</dbReference>
<dbReference type="InterPro" id="IPR000362">
    <property type="entry name" value="Fumarate_lyase_fam"/>
</dbReference>
<dbReference type="InterPro" id="IPR020557">
    <property type="entry name" value="Fumarate_lyase_CS"/>
</dbReference>
<feature type="domain" description="Fumarase C C-terminal" evidence="5">
    <location>
        <begin position="411"/>
        <end position="463"/>
    </location>
</feature>
<dbReference type="CDD" id="cd01357">
    <property type="entry name" value="Aspartase"/>
    <property type="match status" value="1"/>
</dbReference>
<accession>A0A2N6UIC9</accession>
<comment type="catalytic activity">
    <reaction evidence="1">
        <text>L-aspartate = fumarate + NH4(+)</text>
        <dbReference type="Rhea" id="RHEA:16601"/>
        <dbReference type="ChEBI" id="CHEBI:28938"/>
        <dbReference type="ChEBI" id="CHEBI:29806"/>
        <dbReference type="ChEBI" id="CHEBI:29991"/>
        <dbReference type="EC" id="4.3.1.1"/>
    </reaction>
</comment>
<dbReference type="PANTHER" id="PTHR42696">
    <property type="entry name" value="ASPARTATE AMMONIA-LYASE"/>
    <property type="match status" value="1"/>
</dbReference>
<dbReference type="InterPro" id="IPR051546">
    <property type="entry name" value="Aspartate_Ammonia-Lyase"/>
</dbReference>
<evidence type="ECO:0000256" key="2">
    <source>
        <dbReference type="ARBA" id="ARBA00012992"/>
    </source>
</evidence>
<sequence>MEEIMTKFRREHDSVGEMDILENAYYGANAKRAEENFPITGLKADDKFLDAMVEVKKAAAIENEKLGLISTDQKDAILYACEKLLEGEYRDNFIVDPIQGGAGTSYNMNTNEIIANIANEKLGGALGVYDKVHPNDDVNKGQSTNDVIPTSGKIALVRYFMELKDECEKLLESFERKAKEFKEVYKMGRTQLQDAVPISLGQEFNAYHSVIKRDYERMDKAIEALSSVNLGATAIGTGLNADATYVNEIVDVLKEVTGLDLKQAEDLVDGTQNLDGFLYASSILKTFAVSLSKISNDLRLMSSGPQTGIGDINLPVRQAGSSIMPGKINPVIPEVVSQVAFAVCGNDTTVTMAVEAGQLELNAFEPVIFYKLFESLRALKGAIYTLRINCVDGITANKELLLEEVEKCVGLVTALAPHIGYEKSSEIAHKAQDTGKTVRELVLEEKLLGEAELDKILDFKKMITPGILEEDKLDEK</sequence>
<evidence type="ECO:0000259" key="5">
    <source>
        <dbReference type="Pfam" id="PF10415"/>
    </source>
</evidence>
<comment type="caution">
    <text evidence="6">The sequence shown here is derived from an EMBL/GenBank/DDBJ whole genome shotgun (WGS) entry which is preliminary data.</text>
</comment>
<dbReference type="EC" id="4.3.1.1" evidence="2"/>
<dbReference type="AlphaFoldDB" id="A0A2N6UIC9"/>
<dbReference type="EMBL" id="PNHP01000003">
    <property type="protein sequence ID" value="PMC81343.1"/>
    <property type="molecule type" value="Genomic_DNA"/>
</dbReference>
<evidence type="ECO:0000256" key="1">
    <source>
        <dbReference type="ARBA" id="ARBA00001494"/>
    </source>
</evidence>
<feature type="domain" description="Fumarate lyase N-terminal" evidence="4">
    <location>
        <begin position="19"/>
        <end position="345"/>
    </location>
</feature>